<dbReference type="InterPro" id="IPR010131">
    <property type="entry name" value="MdtP/NodT-like"/>
</dbReference>
<comment type="caution">
    <text evidence="2">The sequence shown here is derived from an EMBL/GenBank/DDBJ whole genome shotgun (WGS) entry which is preliminary data.</text>
</comment>
<dbReference type="Gene3D" id="2.20.200.10">
    <property type="entry name" value="Outer membrane efflux proteins (OEP)"/>
    <property type="match status" value="1"/>
</dbReference>
<dbReference type="AlphaFoldDB" id="A0A0N1MPZ8"/>
<gene>
    <name evidence="2" type="ORF">HPU229334_06915</name>
</gene>
<dbReference type="SUPFAM" id="SSF56954">
    <property type="entry name" value="Outer membrane efflux proteins (OEP)"/>
    <property type="match status" value="1"/>
</dbReference>
<reference evidence="2 3" key="1">
    <citation type="submission" date="2014-06" db="EMBL/GenBank/DDBJ databases">
        <title>Helicobacter pullorum isolates in fresh chicken meat - phenotypic and genotypic features.</title>
        <authorList>
            <person name="Borges V."/>
            <person name="Santos A."/>
            <person name="Correia C.B."/>
            <person name="Saraiva M."/>
            <person name="Menard A."/>
            <person name="Vieira L."/>
            <person name="Sampaio D.A."/>
            <person name="Gomes J.P."/>
            <person name="Oleastro M."/>
        </authorList>
    </citation>
    <scope>NUCLEOTIDE SEQUENCE [LARGE SCALE GENOMIC DNA]</scope>
    <source>
        <strain evidence="2 3">229334/12</strain>
    </source>
</reference>
<sequence length="478" mass="53455">MFRIILGIVVFIVFVGCSTKLPTDAEITQKIPQEFANQSILEQISKQNRTQEILPPQEQIKILFDDEVFNELVEIAIKQNMDLQIAKARILQARSQLKSAWGELFPQVSANLSATDSHSRGNSSSLNGSSIVESSSQNTQIGATLSWEVDLFGRLNAAKNAQESFYYQSLEDLSNAQITLLGDLANLYFTLRETSLNIVLTKENILYYQDILELTRLKVENGLLDSTELFDAQDMLTDEQNTLEQLKTLQEETKNALLVLLDIKNLPFNLVGNYHFVIPNNFSLQTTPADVLLFRPDIKASIQSLYAQVYTKANAKASLFPILSLSADLSDVLGSSEGNAGNLAWSLAASLVAPILNRTQLTQNYFLQDAILQETYLTLQKNLNTALGEIENAIFNTKSTELQTQNNQQRLENAKSYYEFSANRRSIGLIDELEHLTNKASLNNSQKNLNTSKNSQLQAIIVLFKAFGGNFYLSKEAK</sequence>
<dbReference type="PATRIC" id="fig|35818.11.peg.1366"/>
<protein>
    <submittedName>
        <fullName evidence="2">Membrane protein</fullName>
    </submittedName>
</protein>
<dbReference type="STRING" id="35818.HPU229336_02115"/>
<dbReference type="RefSeq" id="WP_054198049.1">
    <property type="nucleotide sequence ID" value="NZ_JNOC01000035.1"/>
</dbReference>
<dbReference type="PANTHER" id="PTHR30203">
    <property type="entry name" value="OUTER MEMBRANE CATION EFFLUX PROTEIN"/>
    <property type="match status" value="1"/>
</dbReference>
<dbReference type="InterPro" id="IPR003423">
    <property type="entry name" value="OMP_efflux"/>
</dbReference>
<dbReference type="PROSITE" id="PS51257">
    <property type="entry name" value="PROKAR_LIPOPROTEIN"/>
    <property type="match status" value="1"/>
</dbReference>
<evidence type="ECO:0000313" key="3">
    <source>
        <dbReference type="Proteomes" id="UP000037997"/>
    </source>
</evidence>
<dbReference type="Pfam" id="PF02321">
    <property type="entry name" value="OEP"/>
    <property type="match status" value="2"/>
</dbReference>
<proteinExistence type="inferred from homology"/>
<accession>A0A0N1MPZ8</accession>
<comment type="similarity">
    <text evidence="1">Belongs to the outer membrane factor (OMF) (TC 1.B.17) family.</text>
</comment>
<dbReference type="PANTHER" id="PTHR30203:SF31">
    <property type="entry name" value="RND EFFLUX SYSTEM, OUTER MEMBRANE LIPOPROTEIN, NODT"/>
    <property type="match status" value="1"/>
</dbReference>
<dbReference type="EMBL" id="JNOC01000035">
    <property type="protein sequence ID" value="KPH55556.1"/>
    <property type="molecule type" value="Genomic_DNA"/>
</dbReference>
<evidence type="ECO:0000256" key="1">
    <source>
        <dbReference type="ARBA" id="ARBA00007613"/>
    </source>
</evidence>
<evidence type="ECO:0000313" key="2">
    <source>
        <dbReference type="EMBL" id="KPH55556.1"/>
    </source>
</evidence>
<dbReference type="Gene3D" id="1.20.1600.10">
    <property type="entry name" value="Outer membrane efflux proteins (OEP)"/>
    <property type="match status" value="1"/>
</dbReference>
<name>A0A0N1MPZ8_9HELI</name>
<dbReference type="GO" id="GO:0015562">
    <property type="term" value="F:efflux transmembrane transporter activity"/>
    <property type="evidence" value="ECO:0007669"/>
    <property type="project" value="InterPro"/>
</dbReference>
<organism evidence="2 3">
    <name type="scientific">Helicobacter pullorum</name>
    <dbReference type="NCBI Taxonomy" id="35818"/>
    <lineage>
        <taxon>Bacteria</taxon>
        <taxon>Pseudomonadati</taxon>
        <taxon>Campylobacterota</taxon>
        <taxon>Epsilonproteobacteria</taxon>
        <taxon>Campylobacterales</taxon>
        <taxon>Helicobacteraceae</taxon>
        <taxon>Helicobacter</taxon>
    </lineage>
</organism>
<dbReference type="Proteomes" id="UP000037997">
    <property type="component" value="Unassembled WGS sequence"/>
</dbReference>